<keyword evidence="1" id="KW-0853">WD repeat</keyword>
<dbReference type="Proteomes" id="UP000784294">
    <property type="component" value="Unassembled WGS sequence"/>
</dbReference>
<sequence>MIISELITSAGSIESPTAVEPPSLLSAYSSDREANAKSAGHQSFGLDNQLRLTRPNQVHLPWPAQQHSQRLHKQQYVALAIPATGHLDIREPTSGHTNIISDLSLIRAGGGQTFLVSASMDGSIKFWK</sequence>
<evidence type="ECO:0000256" key="1">
    <source>
        <dbReference type="PROSITE-ProRule" id="PRU00221"/>
    </source>
</evidence>
<dbReference type="PROSITE" id="PS50082">
    <property type="entry name" value="WD_REPEATS_2"/>
    <property type="match status" value="1"/>
</dbReference>
<protein>
    <submittedName>
        <fullName evidence="2">Uncharacterized protein</fullName>
    </submittedName>
</protein>
<dbReference type="OrthoDB" id="242910at2759"/>
<dbReference type="InterPro" id="IPR001680">
    <property type="entry name" value="WD40_rpt"/>
</dbReference>
<proteinExistence type="predicted"/>
<evidence type="ECO:0000313" key="3">
    <source>
        <dbReference type="Proteomes" id="UP000784294"/>
    </source>
</evidence>
<dbReference type="PROSITE" id="PS50294">
    <property type="entry name" value="WD_REPEATS_REGION"/>
    <property type="match status" value="1"/>
</dbReference>
<evidence type="ECO:0000313" key="2">
    <source>
        <dbReference type="EMBL" id="VEL43928.1"/>
    </source>
</evidence>
<dbReference type="AlphaFoldDB" id="A0A3S5C9E7"/>
<comment type="caution">
    <text evidence="2">The sequence shown here is derived from an EMBL/GenBank/DDBJ whole genome shotgun (WGS) entry which is preliminary data.</text>
</comment>
<keyword evidence="3" id="KW-1185">Reference proteome</keyword>
<dbReference type="EMBL" id="CAAALY010286935">
    <property type="protein sequence ID" value="VEL43928.1"/>
    <property type="molecule type" value="Genomic_DNA"/>
</dbReference>
<gene>
    <name evidence="2" type="ORF">PXEA_LOCUS37368</name>
</gene>
<feature type="repeat" description="WD" evidence="1">
    <location>
        <begin position="93"/>
        <end position="128"/>
    </location>
</feature>
<organism evidence="2 3">
    <name type="scientific">Protopolystoma xenopodis</name>
    <dbReference type="NCBI Taxonomy" id="117903"/>
    <lineage>
        <taxon>Eukaryota</taxon>
        <taxon>Metazoa</taxon>
        <taxon>Spiralia</taxon>
        <taxon>Lophotrochozoa</taxon>
        <taxon>Platyhelminthes</taxon>
        <taxon>Monogenea</taxon>
        <taxon>Polyopisthocotylea</taxon>
        <taxon>Polystomatidea</taxon>
        <taxon>Polystomatidae</taxon>
        <taxon>Protopolystoma</taxon>
    </lineage>
</organism>
<name>A0A3S5C9E7_9PLAT</name>
<accession>A0A3S5C9E7</accession>
<reference evidence="2" key="1">
    <citation type="submission" date="2018-11" db="EMBL/GenBank/DDBJ databases">
        <authorList>
            <consortium name="Pathogen Informatics"/>
        </authorList>
    </citation>
    <scope>NUCLEOTIDE SEQUENCE</scope>
</reference>